<keyword evidence="4" id="KW-1185">Reference proteome</keyword>
<dbReference type="AlphaFoldDB" id="A0A5S9IUP4"/>
<evidence type="ECO:0000313" key="4">
    <source>
        <dbReference type="Proteomes" id="UP000326354"/>
    </source>
</evidence>
<dbReference type="Gene3D" id="3.40.50.1820">
    <property type="entry name" value="alpha/beta hydrolase"/>
    <property type="match status" value="1"/>
</dbReference>
<accession>A0A5S9IUP4</accession>
<dbReference type="OrthoDB" id="108903at2"/>
<dbReference type="InterPro" id="IPR050278">
    <property type="entry name" value="Serine_Prot_S9B/DPPIV"/>
</dbReference>
<dbReference type="GO" id="GO:0008239">
    <property type="term" value="F:dipeptidyl-peptidase activity"/>
    <property type="evidence" value="ECO:0007669"/>
    <property type="project" value="TreeGrafter"/>
</dbReference>
<evidence type="ECO:0000259" key="1">
    <source>
        <dbReference type="Pfam" id="PF00326"/>
    </source>
</evidence>
<dbReference type="PANTHER" id="PTHR11731:SF193">
    <property type="entry name" value="DIPEPTIDYL PEPTIDASE 9"/>
    <property type="match status" value="1"/>
</dbReference>
<protein>
    <submittedName>
        <fullName evidence="3">Peptidase S9</fullName>
    </submittedName>
</protein>
<dbReference type="Proteomes" id="UP000326354">
    <property type="component" value="Chromosome"/>
</dbReference>
<dbReference type="InterPro" id="IPR001375">
    <property type="entry name" value="Peptidase_S9_cat"/>
</dbReference>
<dbReference type="GO" id="GO:0008236">
    <property type="term" value="F:serine-type peptidase activity"/>
    <property type="evidence" value="ECO:0007669"/>
    <property type="project" value="InterPro"/>
</dbReference>
<reference evidence="3 4" key="1">
    <citation type="submission" date="2019-08" db="EMBL/GenBank/DDBJ databases">
        <title>Complete genome sequence of Candidatus Uab amorphum.</title>
        <authorList>
            <person name="Shiratori T."/>
            <person name="Suzuki S."/>
            <person name="Kakizawa Y."/>
            <person name="Ishida K."/>
        </authorList>
    </citation>
    <scope>NUCLEOTIDE SEQUENCE [LARGE SCALE GENOMIC DNA]</scope>
    <source>
        <strain evidence="3 4">SRT547</strain>
    </source>
</reference>
<dbReference type="Pfam" id="PF00930">
    <property type="entry name" value="DPPIV_N"/>
    <property type="match status" value="1"/>
</dbReference>
<organism evidence="3 4">
    <name type="scientific">Uabimicrobium amorphum</name>
    <dbReference type="NCBI Taxonomy" id="2596890"/>
    <lineage>
        <taxon>Bacteria</taxon>
        <taxon>Pseudomonadati</taxon>
        <taxon>Planctomycetota</taxon>
        <taxon>Candidatus Uabimicrobiia</taxon>
        <taxon>Candidatus Uabimicrobiales</taxon>
        <taxon>Candidatus Uabimicrobiaceae</taxon>
        <taxon>Candidatus Uabimicrobium</taxon>
    </lineage>
</organism>
<dbReference type="EMBL" id="AP019860">
    <property type="protein sequence ID" value="BBM87671.1"/>
    <property type="molecule type" value="Genomic_DNA"/>
</dbReference>
<proteinExistence type="predicted"/>
<dbReference type="PANTHER" id="PTHR11731">
    <property type="entry name" value="PROTEASE FAMILY S9B,C DIPEPTIDYL-PEPTIDASE IV-RELATED"/>
    <property type="match status" value="1"/>
</dbReference>
<dbReference type="InterPro" id="IPR002469">
    <property type="entry name" value="Peptidase_S9B_N"/>
</dbReference>
<evidence type="ECO:0000259" key="2">
    <source>
        <dbReference type="Pfam" id="PF00930"/>
    </source>
</evidence>
<name>A0A5S9IUP4_UABAM</name>
<dbReference type="InterPro" id="IPR029058">
    <property type="entry name" value="AB_hydrolase_fold"/>
</dbReference>
<dbReference type="KEGG" id="uam:UABAM_06083"/>
<dbReference type="Pfam" id="PF00326">
    <property type="entry name" value="Peptidase_S9"/>
    <property type="match status" value="1"/>
</dbReference>
<sequence length="767" mass="88031">MLRIILFSMFVYGLLFADDKNTTMSLSIKKIMADPQTSVGTLPSAIRWSSDSSAIYFRGKKVNDNNLYRVDAQSLEITAVDKMEPTARTNKAKTAKVYIENGDIYFIDIQKNTTQRLTKTLAREAGAYFSDSGIVFTKEQNLYLWSLKNHCYEQITNFVKGHKPPEKQSNDEASQWLEKQQLELIETLRKRNQDKKETSTSKEKTPCKIYTENNTLQNVKLSPDEQHVTFRLSKTGKAKSTIVPNYTTTSGYTQNMNARSKVGTVKDTSKMGIFDREKNKVYFVDTSDIPGIKDHPSHVRNKKAPRDVIIHGPFWSAKTNDCVVVVLAHDNKDRWIMKLDLSNGKLSLIDRQTDEAWIGGPGVGGWRWSSGNIGFLPDSSHLWFQSEKTGYSHLYIYDLQKNTKTQLTSGKFEIYSPKISANGKHWYFTANKTHPGERHLFRMPIMGGEMTQMTSMPGNNETYISPDETKIAIRNSFCNKPWELFVMENKPGSNARQVTHSTSEQFRRYKWRVPQIVTFPNRHGKKVYARLYRDTKNTNPKPGVIFVHGAGYLQNAHKWWSTYFREYMFHNFLVDNGYTVLDIDYSGSAGYGRDWRTAIYRHMGGDDLTDQVDGAQFLIAQCNVDPKNIGIYGGSYGGFITLMAMFKEANTFKAGAALRSVTDWAHYNHPYTSNILNTPAEDEKAYKRSSPIYFAEGLKGALLICHGMLDRNVQFQDVVRLAQRLIELEKDNWELAVYPLEGHSFVEPKSWRDEYQRIFQLFEKNLK</sequence>
<feature type="domain" description="Dipeptidylpeptidase IV N-terminal" evidence="2">
    <location>
        <begin position="219"/>
        <end position="469"/>
    </location>
</feature>
<dbReference type="SUPFAM" id="SSF82171">
    <property type="entry name" value="DPP6 N-terminal domain-like"/>
    <property type="match status" value="1"/>
</dbReference>
<feature type="domain" description="Peptidase S9 prolyl oligopeptidase catalytic" evidence="1">
    <location>
        <begin position="572"/>
        <end position="767"/>
    </location>
</feature>
<dbReference type="Gene3D" id="2.140.10.30">
    <property type="entry name" value="Dipeptidylpeptidase IV, N-terminal domain"/>
    <property type="match status" value="1"/>
</dbReference>
<gene>
    <name evidence="3" type="ORF">UABAM_06083</name>
</gene>
<dbReference type="RefSeq" id="WP_151971677.1">
    <property type="nucleotide sequence ID" value="NZ_AP019860.1"/>
</dbReference>
<dbReference type="SUPFAM" id="SSF53474">
    <property type="entry name" value="alpha/beta-Hydrolases"/>
    <property type="match status" value="1"/>
</dbReference>
<evidence type="ECO:0000313" key="3">
    <source>
        <dbReference type="EMBL" id="BBM87671.1"/>
    </source>
</evidence>
<dbReference type="GO" id="GO:0006508">
    <property type="term" value="P:proteolysis"/>
    <property type="evidence" value="ECO:0007669"/>
    <property type="project" value="InterPro"/>
</dbReference>